<evidence type="ECO:0000313" key="9">
    <source>
        <dbReference type="EMBL" id="ORX33871.1"/>
    </source>
</evidence>
<dbReference type="SUPFAM" id="SSF144091">
    <property type="entry name" value="Rhomboid-like"/>
    <property type="match status" value="1"/>
</dbReference>
<dbReference type="RefSeq" id="XP_021868170.1">
    <property type="nucleotide sequence ID" value="XM_022017172.1"/>
</dbReference>
<keyword evidence="10" id="KW-1185">Reference proteome</keyword>
<proteinExistence type="inferred from homology"/>
<gene>
    <name evidence="9" type="ORF">BD324DRAFT_638919</name>
</gene>
<evidence type="ECO:0000256" key="2">
    <source>
        <dbReference type="ARBA" id="ARBA00009045"/>
    </source>
</evidence>
<dbReference type="EMBL" id="NBSH01000017">
    <property type="protein sequence ID" value="ORX33871.1"/>
    <property type="molecule type" value="Genomic_DNA"/>
</dbReference>
<keyword evidence="5 7" id="KW-1133">Transmembrane helix</keyword>
<name>A0A1Y1U768_9TREE</name>
<evidence type="ECO:0000256" key="3">
    <source>
        <dbReference type="ARBA" id="ARBA00022692"/>
    </source>
</evidence>
<dbReference type="STRING" id="4999.A0A1Y1U768"/>
<feature type="transmembrane region" description="Helical" evidence="7">
    <location>
        <begin position="274"/>
        <end position="295"/>
    </location>
</feature>
<dbReference type="PANTHER" id="PTHR43731:SF14">
    <property type="entry name" value="PRESENILIN-ASSOCIATED RHOMBOID-LIKE PROTEIN, MITOCHONDRIAL"/>
    <property type="match status" value="1"/>
</dbReference>
<dbReference type="InterPro" id="IPR050925">
    <property type="entry name" value="Rhomboid_protease_S54"/>
</dbReference>
<evidence type="ECO:0000259" key="8">
    <source>
        <dbReference type="Pfam" id="PF01694"/>
    </source>
</evidence>
<dbReference type="Gene3D" id="1.20.1540.10">
    <property type="entry name" value="Rhomboid-like"/>
    <property type="match status" value="1"/>
</dbReference>
<evidence type="ECO:0000313" key="10">
    <source>
        <dbReference type="Proteomes" id="UP000193218"/>
    </source>
</evidence>
<dbReference type="Proteomes" id="UP000193218">
    <property type="component" value="Unassembled WGS sequence"/>
</dbReference>
<evidence type="ECO:0000256" key="7">
    <source>
        <dbReference type="SAM" id="Phobius"/>
    </source>
</evidence>
<keyword evidence="6 7" id="KW-0472">Membrane</keyword>
<evidence type="ECO:0000256" key="5">
    <source>
        <dbReference type="ARBA" id="ARBA00022989"/>
    </source>
</evidence>
<dbReference type="PANTHER" id="PTHR43731">
    <property type="entry name" value="RHOMBOID PROTEASE"/>
    <property type="match status" value="1"/>
</dbReference>
<evidence type="ECO:0000256" key="4">
    <source>
        <dbReference type="ARBA" id="ARBA00022801"/>
    </source>
</evidence>
<accession>A0A1Y1U768</accession>
<reference evidence="9 10" key="1">
    <citation type="submission" date="2017-03" db="EMBL/GenBank/DDBJ databases">
        <title>Widespread Adenine N6-methylation of Active Genes in Fungi.</title>
        <authorList>
            <consortium name="DOE Joint Genome Institute"/>
            <person name="Mondo S.J."/>
            <person name="Dannebaum R.O."/>
            <person name="Kuo R.C."/>
            <person name="Louie K.B."/>
            <person name="Bewick A.J."/>
            <person name="Labutti K."/>
            <person name="Haridas S."/>
            <person name="Kuo A."/>
            <person name="Salamov A."/>
            <person name="Ahrendt S.R."/>
            <person name="Lau R."/>
            <person name="Bowen B.P."/>
            <person name="Lipzen A."/>
            <person name="Sullivan W."/>
            <person name="Andreopoulos W.B."/>
            <person name="Clum A."/>
            <person name="Lindquist E."/>
            <person name="Daum C."/>
            <person name="Northen T.R."/>
            <person name="Ramamoorthy G."/>
            <person name="Schmitz R.J."/>
            <person name="Gryganskyi A."/>
            <person name="Culley D."/>
            <person name="Magnuson J."/>
            <person name="James T.Y."/>
            <person name="O'Malley M.A."/>
            <person name="Stajich J.E."/>
            <person name="Spatafora J.W."/>
            <person name="Visel A."/>
            <person name="Grigoriev I.V."/>
        </authorList>
    </citation>
    <scope>NUCLEOTIDE SEQUENCE [LARGE SCALE GENOMIC DNA]</scope>
    <source>
        <strain evidence="9 10">NRRL Y-17943</strain>
    </source>
</reference>
<sequence length="333" mass="37032">MATRIGLGGLQSLSRCAESVFYRSNASTSRPLRHFFSPSHVQRQPLTLLHSSFTGPRRTASKLLEGLYSRPSASQESLRASLRRGILLFKRAPRTEQRWRSWQGSGGGGGGFGGRSGLLRDPNFIVPILIGVNIAICGLWQYAQFSYNRFHDASLLQWMYKNFALTGMNVKAGRLWNMLTSAFSHQDFIHLFMNALGLYFVTPIIISTTAMLVSPRRVVPAFWGLYLGGALASACTILWWHRDSPRFVTTGASGALYAMMGYQVILSPRLPVQLYFFIPMQLRVLIAAITAYDVYNLLYNPRSTTSSEGHLGGLAFGIAAGLVLRRMTGYTPF</sequence>
<dbReference type="InParanoid" id="A0A1Y1U768"/>
<feature type="domain" description="Peptidase S54 rhomboid" evidence="8">
    <location>
        <begin position="173"/>
        <end position="326"/>
    </location>
</feature>
<evidence type="ECO:0000256" key="6">
    <source>
        <dbReference type="ARBA" id="ARBA00023136"/>
    </source>
</evidence>
<feature type="transmembrane region" description="Helical" evidence="7">
    <location>
        <begin position="124"/>
        <end position="143"/>
    </location>
</feature>
<dbReference type="InterPro" id="IPR035952">
    <property type="entry name" value="Rhomboid-like_sf"/>
</dbReference>
<dbReference type="GO" id="GO:0004252">
    <property type="term" value="F:serine-type endopeptidase activity"/>
    <property type="evidence" value="ECO:0007669"/>
    <property type="project" value="InterPro"/>
</dbReference>
<comment type="subcellular location">
    <subcellularLocation>
        <location evidence="1">Membrane</location>
        <topology evidence="1">Multi-pass membrane protein</topology>
    </subcellularLocation>
</comment>
<feature type="transmembrane region" description="Helical" evidence="7">
    <location>
        <begin position="218"/>
        <end position="241"/>
    </location>
</feature>
<keyword evidence="4" id="KW-0378">Hydrolase</keyword>
<keyword evidence="3 7" id="KW-0812">Transmembrane</keyword>
<feature type="transmembrane region" description="Helical" evidence="7">
    <location>
        <begin position="188"/>
        <end position="206"/>
    </location>
</feature>
<organism evidence="9 10">
    <name type="scientific">Kockovaella imperatae</name>
    <dbReference type="NCBI Taxonomy" id="4999"/>
    <lineage>
        <taxon>Eukaryota</taxon>
        <taxon>Fungi</taxon>
        <taxon>Dikarya</taxon>
        <taxon>Basidiomycota</taxon>
        <taxon>Agaricomycotina</taxon>
        <taxon>Tremellomycetes</taxon>
        <taxon>Tremellales</taxon>
        <taxon>Cuniculitremaceae</taxon>
        <taxon>Kockovaella</taxon>
    </lineage>
</organism>
<evidence type="ECO:0000256" key="1">
    <source>
        <dbReference type="ARBA" id="ARBA00004141"/>
    </source>
</evidence>
<feature type="transmembrane region" description="Helical" evidence="7">
    <location>
        <begin position="307"/>
        <end position="324"/>
    </location>
</feature>
<comment type="similarity">
    <text evidence="2">Belongs to the peptidase S54 family.</text>
</comment>
<dbReference type="GO" id="GO:0016020">
    <property type="term" value="C:membrane"/>
    <property type="evidence" value="ECO:0007669"/>
    <property type="project" value="UniProtKB-SubCell"/>
</dbReference>
<dbReference type="GeneID" id="33558981"/>
<dbReference type="Pfam" id="PF01694">
    <property type="entry name" value="Rhomboid"/>
    <property type="match status" value="1"/>
</dbReference>
<dbReference type="AlphaFoldDB" id="A0A1Y1U768"/>
<comment type="caution">
    <text evidence="9">The sequence shown here is derived from an EMBL/GenBank/DDBJ whole genome shotgun (WGS) entry which is preliminary data.</text>
</comment>
<protein>
    <recommendedName>
        <fullName evidence="8">Peptidase S54 rhomboid domain-containing protein</fullName>
    </recommendedName>
</protein>
<dbReference type="OrthoDB" id="418595at2759"/>
<dbReference type="InterPro" id="IPR022764">
    <property type="entry name" value="Peptidase_S54_rhomboid_dom"/>
</dbReference>
<feature type="transmembrane region" description="Helical" evidence="7">
    <location>
        <begin position="247"/>
        <end position="267"/>
    </location>
</feature>